<reference evidence="3" key="1">
    <citation type="journal article" date="2014" name="Science">
        <title>The coffee genome provides insight into the convergent evolution of caffeine biosynthesis.</title>
        <authorList>
            <person name="Denoeud F."/>
            <person name="Carretero-Paulet L."/>
            <person name="Dereeper A."/>
            <person name="Droc G."/>
            <person name="Guyot R."/>
            <person name="Pietrella M."/>
            <person name="Zheng C."/>
            <person name="Alberti A."/>
            <person name="Anthony F."/>
            <person name="Aprea G."/>
            <person name="Aury J.M."/>
            <person name="Bento P."/>
            <person name="Bernard M."/>
            <person name="Bocs S."/>
            <person name="Campa C."/>
            <person name="Cenci A."/>
            <person name="Combes M.C."/>
            <person name="Crouzillat D."/>
            <person name="Da Silva C."/>
            <person name="Daddiego L."/>
            <person name="De Bellis F."/>
            <person name="Dussert S."/>
            <person name="Garsmeur O."/>
            <person name="Gayraud T."/>
            <person name="Guignon V."/>
            <person name="Jahn K."/>
            <person name="Jamilloux V."/>
            <person name="Joet T."/>
            <person name="Labadie K."/>
            <person name="Lan T."/>
            <person name="Leclercq J."/>
            <person name="Lepelley M."/>
            <person name="Leroy T."/>
            <person name="Li L.T."/>
            <person name="Librado P."/>
            <person name="Lopez L."/>
            <person name="Munoz A."/>
            <person name="Noel B."/>
            <person name="Pallavicini A."/>
            <person name="Perrotta G."/>
            <person name="Poncet V."/>
            <person name="Pot D."/>
            <person name="Priyono X."/>
            <person name="Rigoreau M."/>
            <person name="Rouard M."/>
            <person name="Rozas J."/>
            <person name="Tranchant-Dubreuil C."/>
            <person name="VanBuren R."/>
            <person name="Zhang Q."/>
            <person name="Andrade A.C."/>
            <person name="Argout X."/>
            <person name="Bertrand B."/>
            <person name="de Kochko A."/>
            <person name="Graziosi G."/>
            <person name="Henry R.J."/>
            <person name="Jayarama X."/>
            <person name="Ming R."/>
            <person name="Nagai C."/>
            <person name="Rounsley S."/>
            <person name="Sankoff D."/>
            <person name="Giuliano G."/>
            <person name="Albert V.A."/>
            <person name="Wincker P."/>
            <person name="Lashermes P."/>
        </authorList>
    </citation>
    <scope>NUCLEOTIDE SEQUENCE [LARGE SCALE GENOMIC DNA]</scope>
    <source>
        <strain evidence="3">cv. DH200-94</strain>
    </source>
</reference>
<organism evidence="2 3">
    <name type="scientific">Coffea canephora</name>
    <name type="common">Robusta coffee</name>
    <dbReference type="NCBI Taxonomy" id="49390"/>
    <lineage>
        <taxon>Eukaryota</taxon>
        <taxon>Viridiplantae</taxon>
        <taxon>Streptophyta</taxon>
        <taxon>Embryophyta</taxon>
        <taxon>Tracheophyta</taxon>
        <taxon>Spermatophyta</taxon>
        <taxon>Magnoliopsida</taxon>
        <taxon>eudicotyledons</taxon>
        <taxon>Gunneridae</taxon>
        <taxon>Pentapetalae</taxon>
        <taxon>asterids</taxon>
        <taxon>lamiids</taxon>
        <taxon>Gentianales</taxon>
        <taxon>Rubiaceae</taxon>
        <taxon>Ixoroideae</taxon>
        <taxon>Gardenieae complex</taxon>
        <taxon>Bertiereae - Coffeeae clade</taxon>
        <taxon>Coffeeae</taxon>
        <taxon>Coffea</taxon>
    </lineage>
</organism>
<evidence type="ECO:0000313" key="3">
    <source>
        <dbReference type="Proteomes" id="UP000295252"/>
    </source>
</evidence>
<dbReference type="Proteomes" id="UP000295252">
    <property type="component" value="Chromosome V"/>
</dbReference>
<proteinExistence type="predicted"/>
<keyword evidence="3" id="KW-1185">Reference proteome</keyword>
<feature type="region of interest" description="Disordered" evidence="1">
    <location>
        <begin position="1"/>
        <end position="20"/>
    </location>
</feature>
<dbReference type="InParanoid" id="A0A068URL9"/>
<dbReference type="AlphaFoldDB" id="A0A068URL9"/>
<sequence length="101" mass="11099">MLQNQRTVHTNRKYSKPLSNTKVAIPSLPRTITQIPFQVPNSTPPSFPNSPTFLPFKPQIFTPKLFSNANLGYPLKSSSRVSCSKGTPLHTLGSGLGKMCQ</sequence>
<accession>A0A068URL9</accession>
<evidence type="ECO:0000256" key="1">
    <source>
        <dbReference type="SAM" id="MobiDB-lite"/>
    </source>
</evidence>
<protein>
    <submittedName>
        <fullName evidence="2">Uncharacterized protein</fullName>
    </submittedName>
</protein>
<gene>
    <name evidence="2" type="ORF">GSCOC_T00033241001</name>
</gene>
<evidence type="ECO:0000313" key="2">
    <source>
        <dbReference type="EMBL" id="CDP11170.1"/>
    </source>
</evidence>
<dbReference type="EMBL" id="HG739136">
    <property type="protein sequence ID" value="CDP11170.1"/>
    <property type="molecule type" value="Genomic_DNA"/>
</dbReference>
<dbReference type="Gramene" id="CDP11170">
    <property type="protein sequence ID" value="CDP11170"/>
    <property type="gene ID" value="GSCOC_T00033241001"/>
</dbReference>
<name>A0A068URL9_COFCA</name>